<evidence type="ECO:0000313" key="2">
    <source>
        <dbReference type="Proteomes" id="UP000295632"/>
    </source>
</evidence>
<reference evidence="1 2" key="1">
    <citation type="submission" date="2019-03" db="EMBL/GenBank/DDBJ databases">
        <title>Genomic Encyclopedia of Type Strains, Phase IV (KMG-IV): sequencing the most valuable type-strain genomes for metagenomic binning, comparative biology and taxonomic classification.</title>
        <authorList>
            <person name="Goeker M."/>
        </authorList>
    </citation>
    <scope>NUCLEOTIDE SEQUENCE [LARGE SCALE GENOMIC DNA]</scope>
    <source>
        <strain evidence="1 2">DSM 28697</strain>
    </source>
</reference>
<evidence type="ECO:0000313" key="1">
    <source>
        <dbReference type="EMBL" id="TDQ41729.1"/>
    </source>
</evidence>
<proteinExistence type="predicted"/>
<accession>A0A4R6UA43</accession>
<comment type="caution">
    <text evidence="1">The sequence shown here is derived from an EMBL/GenBank/DDBJ whole genome shotgun (WGS) entry which is preliminary data.</text>
</comment>
<gene>
    <name evidence="1" type="ORF">EV213_103315</name>
</gene>
<name>A0A4R6UA43_9BACI</name>
<keyword evidence="2" id="KW-1185">Reference proteome</keyword>
<organism evidence="1 2">
    <name type="scientific">Aureibacillus halotolerans</name>
    <dbReference type="NCBI Taxonomy" id="1508390"/>
    <lineage>
        <taxon>Bacteria</taxon>
        <taxon>Bacillati</taxon>
        <taxon>Bacillota</taxon>
        <taxon>Bacilli</taxon>
        <taxon>Bacillales</taxon>
        <taxon>Bacillaceae</taxon>
        <taxon>Aureibacillus</taxon>
    </lineage>
</organism>
<dbReference type="EMBL" id="SNYJ01000003">
    <property type="protein sequence ID" value="TDQ41729.1"/>
    <property type="molecule type" value="Genomic_DNA"/>
</dbReference>
<dbReference type="AlphaFoldDB" id="A0A4R6UA43"/>
<protein>
    <submittedName>
        <fullName evidence="1">Uncharacterized protein</fullName>
    </submittedName>
</protein>
<sequence length="34" mass="4002">MIIVLIEKYPNVYLLNGYMAMTEKVQYHDGVKRA</sequence>
<dbReference type="Proteomes" id="UP000295632">
    <property type="component" value="Unassembled WGS sequence"/>
</dbReference>